<evidence type="ECO:0000313" key="2">
    <source>
        <dbReference type="EnsemblPlants" id="TuG1812G0700000801.01.T01.cds375914"/>
    </source>
</evidence>
<reference evidence="3" key="1">
    <citation type="journal article" date="2013" name="Nature">
        <title>Draft genome of the wheat A-genome progenitor Triticum urartu.</title>
        <authorList>
            <person name="Ling H.Q."/>
            <person name="Zhao S."/>
            <person name="Liu D."/>
            <person name="Wang J."/>
            <person name="Sun H."/>
            <person name="Zhang C."/>
            <person name="Fan H."/>
            <person name="Li D."/>
            <person name="Dong L."/>
            <person name="Tao Y."/>
            <person name="Gao C."/>
            <person name="Wu H."/>
            <person name="Li Y."/>
            <person name="Cui Y."/>
            <person name="Guo X."/>
            <person name="Zheng S."/>
            <person name="Wang B."/>
            <person name="Yu K."/>
            <person name="Liang Q."/>
            <person name="Yang W."/>
            <person name="Lou X."/>
            <person name="Chen J."/>
            <person name="Feng M."/>
            <person name="Jian J."/>
            <person name="Zhang X."/>
            <person name="Luo G."/>
            <person name="Jiang Y."/>
            <person name="Liu J."/>
            <person name="Wang Z."/>
            <person name="Sha Y."/>
            <person name="Zhang B."/>
            <person name="Wu H."/>
            <person name="Tang D."/>
            <person name="Shen Q."/>
            <person name="Xue P."/>
            <person name="Zou S."/>
            <person name="Wang X."/>
            <person name="Liu X."/>
            <person name="Wang F."/>
            <person name="Yang Y."/>
            <person name="An X."/>
            <person name="Dong Z."/>
            <person name="Zhang K."/>
            <person name="Zhang X."/>
            <person name="Luo M.C."/>
            <person name="Dvorak J."/>
            <person name="Tong Y."/>
            <person name="Wang J."/>
            <person name="Yang H."/>
            <person name="Li Z."/>
            <person name="Wang D."/>
            <person name="Zhang A."/>
            <person name="Wang J."/>
        </authorList>
    </citation>
    <scope>NUCLEOTIDE SEQUENCE</scope>
    <source>
        <strain evidence="3">cv. G1812</strain>
    </source>
</reference>
<name>A0A8R7QZ28_TRIUA</name>
<proteinExistence type="predicted"/>
<dbReference type="Pfam" id="PF00646">
    <property type="entry name" value="F-box"/>
    <property type="match status" value="1"/>
</dbReference>
<keyword evidence="3" id="KW-1185">Reference proteome</keyword>
<dbReference type="Gramene" id="TuG1812G0700000801.01.T01">
    <property type="protein sequence ID" value="TuG1812G0700000801.01.T01.cds375914"/>
    <property type="gene ID" value="TuG1812G0700000801.01"/>
</dbReference>
<reference evidence="2" key="3">
    <citation type="submission" date="2022-06" db="UniProtKB">
        <authorList>
            <consortium name="EnsemblPlants"/>
        </authorList>
    </citation>
    <scope>IDENTIFICATION</scope>
</reference>
<dbReference type="PANTHER" id="PTHR34223:SF80">
    <property type="entry name" value="OS11G0205900 PROTEIN"/>
    <property type="match status" value="1"/>
</dbReference>
<sequence>MPPREKDESALPVSGGADRISVLPDQVLHHLLSFLPAQEAVQTCVLASRWRHLWRCTTGLRIGESDREDLIHVKDLHKFVDHLLLLRECTDLDTVDIAFDEFSQEDQPYVNLWIRFAVMCKFNIDGHLYLDDLPLVSQHLKKLHLIGVALQKTLLDFASCPALEDRQMIKIVASVPIGYHPVP</sequence>
<dbReference type="InterPro" id="IPR053781">
    <property type="entry name" value="F-box_AtFBL13-like"/>
</dbReference>
<dbReference type="Gene3D" id="1.20.1280.50">
    <property type="match status" value="1"/>
</dbReference>
<dbReference type="EnsemblPlants" id="TuG1812G0700000801.01.T01">
    <property type="protein sequence ID" value="TuG1812G0700000801.01.T01.cds375914"/>
    <property type="gene ID" value="TuG1812G0700000801.01"/>
</dbReference>
<protein>
    <recommendedName>
        <fullName evidence="1">F-box domain-containing protein</fullName>
    </recommendedName>
</protein>
<dbReference type="InterPro" id="IPR053197">
    <property type="entry name" value="F-box_SCFL_complex_component"/>
</dbReference>
<dbReference type="SUPFAM" id="SSF81383">
    <property type="entry name" value="F-box domain"/>
    <property type="match status" value="1"/>
</dbReference>
<dbReference type="InterPro" id="IPR036047">
    <property type="entry name" value="F-box-like_dom_sf"/>
</dbReference>
<reference evidence="2" key="2">
    <citation type="submission" date="2018-03" db="EMBL/GenBank/DDBJ databases">
        <title>The Triticum urartu genome reveals the dynamic nature of wheat genome evolution.</title>
        <authorList>
            <person name="Ling H."/>
            <person name="Ma B."/>
            <person name="Shi X."/>
            <person name="Liu H."/>
            <person name="Dong L."/>
            <person name="Sun H."/>
            <person name="Cao Y."/>
            <person name="Gao Q."/>
            <person name="Zheng S."/>
            <person name="Li Y."/>
            <person name="Yu Y."/>
            <person name="Du H."/>
            <person name="Qi M."/>
            <person name="Li Y."/>
            <person name="Yu H."/>
            <person name="Cui Y."/>
            <person name="Wang N."/>
            <person name="Chen C."/>
            <person name="Wu H."/>
            <person name="Zhao Y."/>
            <person name="Zhang J."/>
            <person name="Li Y."/>
            <person name="Zhou W."/>
            <person name="Zhang B."/>
            <person name="Hu W."/>
            <person name="Eijk M."/>
            <person name="Tang J."/>
            <person name="Witsenboer H."/>
            <person name="Zhao S."/>
            <person name="Li Z."/>
            <person name="Zhang A."/>
            <person name="Wang D."/>
            <person name="Liang C."/>
        </authorList>
    </citation>
    <scope>NUCLEOTIDE SEQUENCE [LARGE SCALE GENOMIC DNA]</scope>
    <source>
        <strain evidence="2">cv. G1812</strain>
    </source>
</reference>
<accession>A0A8R7QZ28</accession>
<organism evidence="2 3">
    <name type="scientific">Triticum urartu</name>
    <name type="common">Red wild einkorn</name>
    <name type="synonym">Crithodium urartu</name>
    <dbReference type="NCBI Taxonomy" id="4572"/>
    <lineage>
        <taxon>Eukaryota</taxon>
        <taxon>Viridiplantae</taxon>
        <taxon>Streptophyta</taxon>
        <taxon>Embryophyta</taxon>
        <taxon>Tracheophyta</taxon>
        <taxon>Spermatophyta</taxon>
        <taxon>Magnoliopsida</taxon>
        <taxon>Liliopsida</taxon>
        <taxon>Poales</taxon>
        <taxon>Poaceae</taxon>
        <taxon>BOP clade</taxon>
        <taxon>Pooideae</taxon>
        <taxon>Triticodae</taxon>
        <taxon>Triticeae</taxon>
        <taxon>Triticinae</taxon>
        <taxon>Triticum</taxon>
    </lineage>
</organism>
<dbReference type="CDD" id="cd22160">
    <property type="entry name" value="F-box_AtFBL13-like"/>
    <property type="match status" value="1"/>
</dbReference>
<feature type="domain" description="F-box" evidence="1">
    <location>
        <begin position="20"/>
        <end position="55"/>
    </location>
</feature>
<dbReference type="Proteomes" id="UP000015106">
    <property type="component" value="Chromosome 7"/>
</dbReference>
<dbReference type="InterPro" id="IPR001810">
    <property type="entry name" value="F-box_dom"/>
</dbReference>
<evidence type="ECO:0000313" key="3">
    <source>
        <dbReference type="Proteomes" id="UP000015106"/>
    </source>
</evidence>
<dbReference type="PANTHER" id="PTHR34223">
    <property type="entry name" value="OS11G0201299 PROTEIN"/>
    <property type="match status" value="1"/>
</dbReference>
<dbReference type="AlphaFoldDB" id="A0A8R7QZ28"/>
<evidence type="ECO:0000259" key="1">
    <source>
        <dbReference type="Pfam" id="PF00646"/>
    </source>
</evidence>